<dbReference type="InterPro" id="IPR003960">
    <property type="entry name" value="ATPase_AAA_CS"/>
</dbReference>
<dbReference type="FunFam" id="3.40.50.300:FF:000277">
    <property type="entry name" value="ATP-dependent zinc metalloprotease FtsH"/>
    <property type="match status" value="1"/>
</dbReference>
<keyword evidence="12" id="KW-1185">Reference proteome</keyword>
<reference evidence="11 12" key="1">
    <citation type="journal article" date="2018" name="Mol. Plant">
        <title>The genome of Artemisia annua provides insight into the evolution of Asteraceae family and artemisinin biosynthesis.</title>
        <authorList>
            <person name="Shen Q."/>
            <person name="Zhang L."/>
            <person name="Liao Z."/>
            <person name="Wang S."/>
            <person name="Yan T."/>
            <person name="Shi P."/>
            <person name="Liu M."/>
            <person name="Fu X."/>
            <person name="Pan Q."/>
            <person name="Wang Y."/>
            <person name="Lv Z."/>
            <person name="Lu X."/>
            <person name="Zhang F."/>
            <person name="Jiang W."/>
            <person name="Ma Y."/>
            <person name="Chen M."/>
            <person name="Hao X."/>
            <person name="Li L."/>
            <person name="Tang Y."/>
            <person name="Lv G."/>
            <person name="Zhou Y."/>
            <person name="Sun X."/>
            <person name="Brodelius P.E."/>
            <person name="Rose J.K.C."/>
            <person name="Tang K."/>
        </authorList>
    </citation>
    <scope>NUCLEOTIDE SEQUENCE [LARGE SCALE GENOMIC DNA]</scope>
    <source>
        <strain evidence="12">cv. Huhao1</strain>
        <tissue evidence="11">Leaf</tissue>
    </source>
</reference>
<evidence type="ECO:0000256" key="8">
    <source>
        <dbReference type="ARBA" id="ARBA00022989"/>
    </source>
</evidence>
<name>A0A2U1PXI4_ARTAN</name>
<dbReference type="Proteomes" id="UP000245207">
    <property type="component" value="Unassembled WGS sequence"/>
</dbReference>
<sequence>MDGFYKDDNVMVLAATNIPEKLDPALLRAGRFTTKVVVGLPDQEGRRKIFDLYMRNVPTQEDKENICDYVAARTEGLVGSDLKEIADESERLAAHRDGEFVTFDDVRQAVDRAQENYQWLKGLDAPVVLFVLGFTASNMWLKGLDAPVVLFVLGFTASNMTYPKMNTTYPKKPLLSRFKRQFSKIPMSHSLSMTHTKPISALRKEHKGFGGTMNCTDFSRFGFVTNEKTYPKMNTTYPKKPLLSRFKRQFSKIPMSHSLSMTHTKPISALRKEHKGFGCTMNCTDFSRFGFVTNEKKWTLGKKLQCQAKKNNDPAAAPMSNIYRFLAGSSLCMAIAIYSFGFQKQLGLCHTTVVPYSCLVDGIRDESVTQVQFVEDSPLIYYNTKPSVDQTAEKSKIDLGRIALMKALSSKWQYQTRNMGDDMFQLIKMLKDKGITYGSEPNRVLLSTSMKNVLDFLINKGPGCTIMLFYIMQCYQLSGQLDLGRLLKSKKRKEQSVTFADIEGVDDAKAKLLEIVSILNKDSNYVKLGAESPKGVLLTGPPGTGKTMLARAMAKEAGVPFIDVCGSEFVDTFVGRGARRVRELFEKARNSGPSIIFIDEIDAIGGKRGRDFNSERDQTLNQLLAEMDGFSKDDNVVVIATTNRPETLDPALLRPGRFSRKIVVNPRDQEGRRKIFALHLKKVLMQEDKEHICDYIASITEGFVGAGLKELVSESIRLAARREYGLKSAATQNIYHTILLANTTFHHELVQQQYNYYLTLLHKSLLL</sequence>
<dbReference type="PANTHER" id="PTHR23076">
    <property type="entry name" value="METALLOPROTEASE M41 FTSH"/>
    <property type="match status" value="1"/>
</dbReference>
<keyword evidence="9" id="KW-0472">Membrane</keyword>
<keyword evidence="3" id="KW-0812">Transmembrane</keyword>
<dbReference type="GO" id="GO:0016887">
    <property type="term" value="F:ATP hydrolysis activity"/>
    <property type="evidence" value="ECO:0007669"/>
    <property type="project" value="InterPro"/>
</dbReference>
<dbReference type="EMBL" id="PKPP01000629">
    <property type="protein sequence ID" value="PWA90480.1"/>
    <property type="molecule type" value="Genomic_DNA"/>
</dbReference>
<dbReference type="GO" id="GO:0004176">
    <property type="term" value="F:ATP-dependent peptidase activity"/>
    <property type="evidence" value="ECO:0007669"/>
    <property type="project" value="TreeGrafter"/>
</dbReference>
<dbReference type="PANTHER" id="PTHR23076:SF120">
    <property type="entry name" value="AAA+ ATPASE DOMAIN, ATPASE, AAA-TYPE, CORE"/>
    <property type="match status" value="1"/>
</dbReference>
<evidence type="ECO:0000256" key="9">
    <source>
        <dbReference type="ARBA" id="ARBA00023136"/>
    </source>
</evidence>
<dbReference type="PROSITE" id="PS00674">
    <property type="entry name" value="AAA"/>
    <property type="match status" value="2"/>
</dbReference>
<dbReference type="CDD" id="cd19501">
    <property type="entry name" value="RecA-like_FtsH"/>
    <property type="match status" value="1"/>
</dbReference>
<keyword evidence="5 11" id="KW-0378">Hydrolase</keyword>
<evidence type="ECO:0000256" key="6">
    <source>
        <dbReference type="ARBA" id="ARBA00022840"/>
    </source>
</evidence>
<protein>
    <submittedName>
        <fullName evidence="11">ATPase, AAA-type, core, P-loop containing nucleoside triphosphate hydrolase</fullName>
    </submittedName>
</protein>
<keyword evidence="7" id="KW-0809">Transit peptide</keyword>
<keyword evidence="4" id="KW-0547">Nucleotide-binding</keyword>
<dbReference type="AlphaFoldDB" id="A0A2U1PXI4"/>
<dbReference type="Pfam" id="PF00004">
    <property type="entry name" value="AAA"/>
    <property type="match status" value="2"/>
</dbReference>
<dbReference type="SMART" id="SM00382">
    <property type="entry name" value="AAA"/>
    <property type="match status" value="1"/>
</dbReference>
<dbReference type="SUPFAM" id="SSF52540">
    <property type="entry name" value="P-loop containing nucleoside triphosphate hydrolases"/>
    <property type="match status" value="2"/>
</dbReference>
<evidence type="ECO:0000256" key="7">
    <source>
        <dbReference type="ARBA" id="ARBA00022946"/>
    </source>
</evidence>
<dbReference type="InterPro" id="IPR003593">
    <property type="entry name" value="AAA+_ATPase"/>
</dbReference>
<dbReference type="OrthoDB" id="1646938at2759"/>
<organism evidence="11 12">
    <name type="scientific">Artemisia annua</name>
    <name type="common">Sweet wormwood</name>
    <dbReference type="NCBI Taxonomy" id="35608"/>
    <lineage>
        <taxon>Eukaryota</taxon>
        <taxon>Viridiplantae</taxon>
        <taxon>Streptophyta</taxon>
        <taxon>Embryophyta</taxon>
        <taxon>Tracheophyta</taxon>
        <taxon>Spermatophyta</taxon>
        <taxon>Magnoliopsida</taxon>
        <taxon>eudicotyledons</taxon>
        <taxon>Gunneridae</taxon>
        <taxon>Pentapetalae</taxon>
        <taxon>asterids</taxon>
        <taxon>campanulids</taxon>
        <taxon>Asterales</taxon>
        <taxon>Asteraceae</taxon>
        <taxon>Asteroideae</taxon>
        <taxon>Anthemideae</taxon>
        <taxon>Artemisiinae</taxon>
        <taxon>Artemisia</taxon>
    </lineage>
</organism>
<dbReference type="InterPro" id="IPR003959">
    <property type="entry name" value="ATPase_AAA_core"/>
</dbReference>
<dbReference type="GO" id="GO:0006508">
    <property type="term" value="P:proteolysis"/>
    <property type="evidence" value="ECO:0007669"/>
    <property type="project" value="UniProtKB-KW"/>
</dbReference>
<dbReference type="GO" id="GO:0005524">
    <property type="term" value="F:ATP binding"/>
    <property type="evidence" value="ECO:0007669"/>
    <property type="project" value="UniProtKB-KW"/>
</dbReference>
<evidence type="ECO:0000313" key="12">
    <source>
        <dbReference type="Proteomes" id="UP000245207"/>
    </source>
</evidence>
<evidence type="ECO:0000313" key="11">
    <source>
        <dbReference type="EMBL" id="PWA90480.1"/>
    </source>
</evidence>
<dbReference type="Gene3D" id="3.40.50.300">
    <property type="entry name" value="P-loop containing nucleotide triphosphate hydrolases"/>
    <property type="match status" value="2"/>
</dbReference>
<proteinExistence type="predicted"/>
<keyword evidence="2" id="KW-0645">Protease</keyword>
<evidence type="ECO:0000256" key="3">
    <source>
        <dbReference type="ARBA" id="ARBA00022692"/>
    </source>
</evidence>
<comment type="subcellular location">
    <subcellularLocation>
        <location evidence="1">Membrane</location>
        <topology evidence="1">Multi-pass membrane protein</topology>
    </subcellularLocation>
</comment>
<feature type="domain" description="AAA+ ATPase" evidence="10">
    <location>
        <begin position="532"/>
        <end position="668"/>
    </location>
</feature>
<evidence type="ECO:0000256" key="1">
    <source>
        <dbReference type="ARBA" id="ARBA00004141"/>
    </source>
</evidence>
<evidence type="ECO:0000256" key="5">
    <source>
        <dbReference type="ARBA" id="ARBA00022801"/>
    </source>
</evidence>
<dbReference type="STRING" id="35608.A0A2U1PXI4"/>
<dbReference type="InterPro" id="IPR027417">
    <property type="entry name" value="P-loop_NTPase"/>
</dbReference>
<dbReference type="GO" id="GO:0009535">
    <property type="term" value="C:chloroplast thylakoid membrane"/>
    <property type="evidence" value="ECO:0007669"/>
    <property type="project" value="TreeGrafter"/>
</dbReference>
<accession>A0A2U1PXI4</accession>
<keyword evidence="8" id="KW-1133">Transmembrane helix</keyword>
<dbReference type="Gene3D" id="1.10.8.60">
    <property type="match status" value="2"/>
</dbReference>
<evidence type="ECO:0000256" key="4">
    <source>
        <dbReference type="ARBA" id="ARBA00022741"/>
    </source>
</evidence>
<comment type="caution">
    <text evidence="11">The sequence shown here is derived from an EMBL/GenBank/DDBJ whole genome shotgun (WGS) entry which is preliminary data.</text>
</comment>
<evidence type="ECO:0000256" key="2">
    <source>
        <dbReference type="ARBA" id="ARBA00022670"/>
    </source>
</evidence>
<gene>
    <name evidence="11" type="ORF">CTI12_AA100620</name>
</gene>
<evidence type="ECO:0000259" key="10">
    <source>
        <dbReference type="SMART" id="SM00382"/>
    </source>
</evidence>
<keyword evidence="6" id="KW-0067">ATP-binding</keyword>